<dbReference type="Proteomes" id="UP000019277">
    <property type="component" value="Unassembled WGS sequence"/>
</dbReference>
<name>W7IRI3_9PSEU</name>
<keyword evidence="1" id="KW-0812">Transmembrane</keyword>
<dbReference type="EMBL" id="AYXG01000220">
    <property type="protein sequence ID" value="EWC59086.1"/>
    <property type="molecule type" value="Genomic_DNA"/>
</dbReference>
<accession>W7IRI3</accession>
<proteinExistence type="predicted"/>
<organism evidence="2 3">
    <name type="scientific">Actinokineospora spheciospongiae</name>
    <dbReference type="NCBI Taxonomy" id="909613"/>
    <lineage>
        <taxon>Bacteria</taxon>
        <taxon>Bacillati</taxon>
        <taxon>Actinomycetota</taxon>
        <taxon>Actinomycetes</taxon>
        <taxon>Pseudonocardiales</taxon>
        <taxon>Pseudonocardiaceae</taxon>
        <taxon>Actinokineospora</taxon>
    </lineage>
</organism>
<dbReference type="AlphaFoldDB" id="W7IRI3"/>
<protein>
    <recommendedName>
        <fullName evidence="4">Extracellular solute-binding protein</fullName>
    </recommendedName>
</protein>
<evidence type="ECO:0008006" key="4">
    <source>
        <dbReference type="Google" id="ProtNLM"/>
    </source>
</evidence>
<gene>
    <name evidence="2" type="ORF">UO65_5638</name>
</gene>
<dbReference type="PATRIC" id="fig|909613.9.peg.5637"/>
<comment type="caution">
    <text evidence="2">The sequence shown here is derived from an EMBL/GenBank/DDBJ whole genome shotgun (WGS) entry which is preliminary data.</text>
</comment>
<feature type="transmembrane region" description="Helical" evidence="1">
    <location>
        <begin position="21"/>
        <end position="39"/>
    </location>
</feature>
<evidence type="ECO:0000313" key="2">
    <source>
        <dbReference type="EMBL" id="EWC59086.1"/>
    </source>
</evidence>
<keyword evidence="3" id="KW-1185">Reference proteome</keyword>
<dbReference type="eggNOG" id="COG1613">
    <property type="taxonomic scope" value="Bacteria"/>
</dbReference>
<sequence length="392" mass="42498">MAEEPTLLVVRPRSVLRRKRFTWVLVPAVLVAVVGAITLSTNGGVTAPIPDVVVVEAKMASKEDFFNDAVVRRVLMENGIQVHLTATGSREVATGDLGGYDFVFPSGQPAALLIKQQRKAERRFVKPHKPFFSPVVLGTYRAYADALVEAGVATPQPGVEPPMYYNVNLAGFLGLTRAGKTWQGLGGDAPLGNGNRVLAQTSDVCYSNSAGTYMGMAAFAVNDRRPPADEAEAVALAEEIRPLLTAQGFPGDDMAQAYLAPEGRGLAPVSVFYEHQFLAHQVRTKDLHGGPDSDRVLLYPEDQVQAVPELIALTPNGERVGELVTNDPRLRRRALELGFRVFETDDVSTSGEFGAFLREKRLPMPVSGIGDTETFLPPLDLLEKMIKTVGRC</sequence>
<dbReference type="RefSeq" id="WP_035288264.1">
    <property type="nucleotide sequence ID" value="NZ_AYXG01000220.1"/>
</dbReference>
<evidence type="ECO:0000256" key="1">
    <source>
        <dbReference type="SAM" id="Phobius"/>
    </source>
</evidence>
<reference evidence="2 3" key="1">
    <citation type="journal article" date="2014" name="Genome Announc.">
        <title>Draft Genome Sequence of the Antitrypanosomally Active Sponge-Associated Bacterium Actinokineospora sp. Strain EG49.</title>
        <authorList>
            <person name="Harjes J."/>
            <person name="Ryu T."/>
            <person name="Abdelmohsen U.R."/>
            <person name="Moitinho-Silva L."/>
            <person name="Horn H."/>
            <person name="Ravasi T."/>
            <person name="Hentschel U."/>
        </authorList>
    </citation>
    <scope>NUCLEOTIDE SEQUENCE [LARGE SCALE GENOMIC DNA]</scope>
    <source>
        <strain evidence="2 3">EG49</strain>
    </source>
</reference>
<evidence type="ECO:0000313" key="3">
    <source>
        <dbReference type="Proteomes" id="UP000019277"/>
    </source>
</evidence>
<dbReference type="STRING" id="909613.UO65_5638"/>
<keyword evidence="1" id="KW-1133">Transmembrane helix</keyword>
<keyword evidence="1" id="KW-0472">Membrane</keyword>